<dbReference type="InterPro" id="IPR053832">
    <property type="entry name" value="DUF6924"/>
</dbReference>
<evidence type="ECO:0000313" key="2">
    <source>
        <dbReference type="EMBL" id="KAF2166665.1"/>
    </source>
</evidence>
<organism evidence="2 3">
    <name type="scientific">Zasmidium cellare ATCC 36951</name>
    <dbReference type="NCBI Taxonomy" id="1080233"/>
    <lineage>
        <taxon>Eukaryota</taxon>
        <taxon>Fungi</taxon>
        <taxon>Dikarya</taxon>
        <taxon>Ascomycota</taxon>
        <taxon>Pezizomycotina</taxon>
        <taxon>Dothideomycetes</taxon>
        <taxon>Dothideomycetidae</taxon>
        <taxon>Mycosphaerellales</taxon>
        <taxon>Mycosphaerellaceae</taxon>
        <taxon>Zasmidium</taxon>
    </lineage>
</organism>
<dbReference type="EMBL" id="ML993596">
    <property type="protein sequence ID" value="KAF2166665.1"/>
    <property type="molecule type" value="Genomic_DNA"/>
</dbReference>
<evidence type="ECO:0000259" key="1">
    <source>
        <dbReference type="Pfam" id="PF21962"/>
    </source>
</evidence>
<protein>
    <recommendedName>
        <fullName evidence="1">DUF6924 domain-containing protein</fullName>
    </recommendedName>
</protein>
<gene>
    <name evidence="2" type="ORF">M409DRAFT_54987</name>
</gene>
<dbReference type="GeneID" id="54566152"/>
<dbReference type="Proteomes" id="UP000799537">
    <property type="component" value="Unassembled WGS sequence"/>
</dbReference>
<proteinExistence type="predicted"/>
<evidence type="ECO:0000313" key="3">
    <source>
        <dbReference type="Proteomes" id="UP000799537"/>
    </source>
</evidence>
<keyword evidence="3" id="KW-1185">Reference proteome</keyword>
<name>A0A6A6CHQ1_ZASCE</name>
<accession>A0A6A6CHQ1</accession>
<sequence length="186" mass="21602">MATGLLFVTAPNADFKVINPFLIYARDWEFGEEDTWDNFHLVTSRNASYFNQFKDSPRNDLATTKPGDVTVENFSNQWAGTSVRDIEQHILSIDDSESDGIDISVFLVIDEQSLQDRTCIMAERYTWNDDVDPWEQRLKGAQKKHYDFNKYRAPWDETYIVFVNLSLGNLRFDEYANEDEGTDEEG</sequence>
<dbReference type="Pfam" id="PF21962">
    <property type="entry name" value="DUF6924"/>
    <property type="match status" value="1"/>
</dbReference>
<dbReference type="AlphaFoldDB" id="A0A6A6CHQ1"/>
<feature type="domain" description="DUF6924" evidence="1">
    <location>
        <begin position="75"/>
        <end position="179"/>
    </location>
</feature>
<dbReference type="OrthoDB" id="2884623at2759"/>
<reference evidence="2" key="1">
    <citation type="journal article" date="2020" name="Stud. Mycol.">
        <title>101 Dothideomycetes genomes: a test case for predicting lifestyles and emergence of pathogens.</title>
        <authorList>
            <person name="Haridas S."/>
            <person name="Albert R."/>
            <person name="Binder M."/>
            <person name="Bloem J."/>
            <person name="Labutti K."/>
            <person name="Salamov A."/>
            <person name="Andreopoulos B."/>
            <person name="Baker S."/>
            <person name="Barry K."/>
            <person name="Bills G."/>
            <person name="Bluhm B."/>
            <person name="Cannon C."/>
            <person name="Castanera R."/>
            <person name="Culley D."/>
            <person name="Daum C."/>
            <person name="Ezra D."/>
            <person name="Gonzalez J."/>
            <person name="Henrissat B."/>
            <person name="Kuo A."/>
            <person name="Liang C."/>
            <person name="Lipzen A."/>
            <person name="Lutzoni F."/>
            <person name="Magnuson J."/>
            <person name="Mondo S."/>
            <person name="Nolan M."/>
            <person name="Ohm R."/>
            <person name="Pangilinan J."/>
            <person name="Park H.-J."/>
            <person name="Ramirez L."/>
            <person name="Alfaro M."/>
            <person name="Sun H."/>
            <person name="Tritt A."/>
            <person name="Yoshinaga Y."/>
            <person name="Zwiers L.-H."/>
            <person name="Turgeon B."/>
            <person name="Goodwin S."/>
            <person name="Spatafora J."/>
            <person name="Crous P."/>
            <person name="Grigoriev I."/>
        </authorList>
    </citation>
    <scope>NUCLEOTIDE SEQUENCE</scope>
    <source>
        <strain evidence="2">ATCC 36951</strain>
    </source>
</reference>
<dbReference type="RefSeq" id="XP_033667554.1">
    <property type="nucleotide sequence ID" value="XM_033812880.1"/>
</dbReference>